<keyword evidence="4" id="KW-0689">Ribosomal protein</keyword>
<accession>A0A841Q9J9</accession>
<comment type="caution">
    <text evidence="4">The sequence shown here is derived from an EMBL/GenBank/DDBJ whole genome shotgun (WGS) entry which is preliminary data.</text>
</comment>
<keyword evidence="2" id="KW-0012">Acyltransferase</keyword>
<dbReference type="InterPro" id="IPR000182">
    <property type="entry name" value="GNAT_dom"/>
</dbReference>
<dbReference type="PANTHER" id="PTHR42919">
    <property type="entry name" value="N-ALPHA-ACETYLTRANSFERASE"/>
    <property type="match status" value="1"/>
</dbReference>
<proteinExistence type="predicted"/>
<evidence type="ECO:0000256" key="2">
    <source>
        <dbReference type="ARBA" id="ARBA00023315"/>
    </source>
</evidence>
<sequence length="141" mass="16436">MKIIRDTSPENGELIRKKVIEHNLSKVPDDVMHPIEKISFIVKKEREQIVGGITGTIMWYCLHIDFLWVDESLRGQGLGSELLKKIEEVAVEKKCRLIQLDSFSFQAPKFYQKYGYQVVGIVEDYPDNGLQQYYLEKKLTK</sequence>
<feature type="domain" description="N-acetyltransferase" evidence="3">
    <location>
        <begin position="1"/>
        <end position="140"/>
    </location>
</feature>
<organism evidence="4 5">
    <name type="scientific">Salirhabdus euzebyi</name>
    <dbReference type="NCBI Taxonomy" id="394506"/>
    <lineage>
        <taxon>Bacteria</taxon>
        <taxon>Bacillati</taxon>
        <taxon>Bacillota</taxon>
        <taxon>Bacilli</taxon>
        <taxon>Bacillales</taxon>
        <taxon>Bacillaceae</taxon>
        <taxon>Salirhabdus</taxon>
    </lineage>
</organism>
<dbReference type="PANTHER" id="PTHR42919:SF8">
    <property type="entry name" value="N-ALPHA-ACETYLTRANSFERASE 50"/>
    <property type="match status" value="1"/>
</dbReference>
<protein>
    <submittedName>
        <fullName evidence="4">Ribosomal protein S18 acetylase RimI-like enzyme</fullName>
    </submittedName>
</protein>
<keyword evidence="5" id="KW-1185">Reference proteome</keyword>
<dbReference type="InterPro" id="IPR016181">
    <property type="entry name" value="Acyl_CoA_acyltransferase"/>
</dbReference>
<dbReference type="Pfam" id="PF00583">
    <property type="entry name" value="Acetyltransf_1"/>
    <property type="match status" value="1"/>
</dbReference>
<dbReference type="Gene3D" id="3.40.630.30">
    <property type="match status" value="1"/>
</dbReference>
<dbReference type="GO" id="GO:0005840">
    <property type="term" value="C:ribosome"/>
    <property type="evidence" value="ECO:0007669"/>
    <property type="project" value="UniProtKB-KW"/>
</dbReference>
<name>A0A841Q9J9_9BACI</name>
<evidence type="ECO:0000313" key="4">
    <source>
        <dbReference type="EMBL" id="MBB6454917.1"/>
    </source>
</evidence>
<gene>
    <name evidence="4" type="ORF">HNQ94_003406</name>
</gene>
<dbReference type="SUPFAM" id="SSF55729">
    <property type="entry name" value="Acyl-CoA N-acyltransferases (Nat)"/>
    <property type="match status" value="1"/>
</dbReference>
<dbReference type="GO" id="GO:0016747">
    <property type="term" value="F:acyltransferase activity, transferring groups other than amino-acyl groups"/>
    <property type="evidence" value="ECO:0007669"/>
    <property type="project" value="InterPro"/>
</dbReference>
<dbReference type="Proteomes" id="UP000581688">
    <property type="component" value="Unassembled WGS sequence"/>
</dbReference>
<dbReference type="AlphaFoldDB" id="A0A841Q9J9"/>
<dbReference type="RefSeq" id="WP_174497272.1">
    <property type="nucleotide sequence ID" value="NZ_CADDWK010000013.1"/>
</dbReference>
<evidence type="ECO:0000313" key="5">
    <source>
        <dbReference type="Proteomes" id="UP000581688"/>
    </source>
</evidence>
<keyword evidence="1" id="KW-0808">Transferase</keyword>
<reference evidence="4 5" key="1">
    <citation type="submission" date="2020-08" db="EMBL/GenBank/DDBJ databases">
        <title>Genomic Encyclopedia of Type Strains, Phase IV (KMG-IV): sequencing the most valuable type-strain genomes for metagenomic binning, comparative biology and taxonomic classification.</title>
        <authorList>
            <person name="Goeker M."/>
        </authorList>
    </citation>
    <scope>NUCLEOTIDE SEQUENCE [LARGE SCALE GENOMIC DNA]</scope>
    <source>
        <strain evidence="4 5">DSM 19612</strain>
    </source>
</reference>
<dbReference type="InterPro" id="IPR051556">
    <property type="entry name" value="N-term/lysine_N-AcTrnsfr"/>
</dbReference>
<keyword evidence="4" id="KW-0687">Ribonucleoprotein</keyword>
<evidence type="ECO:0000256" key="1">
    <source>
        <dbReference type="ARBA" id="ARBA00022679"/>
    </source>
</evidence>
<evidence type="ECO:0000259" key="3">
    <source>
        <dbReference type="PROSITE" id="PS51186"/>
    </source>
</evidence>
<dbReference type="PROSITE" id="PS51186">
    <property type="entry name" value="GNAT"/>
    <property type="match status" value="1"/>
</dbReference>
<dbReference type="CDD" id="cd04301">
    <property type="entry name" value="NAT_SF"/>
    <property type="match status" value="1"/>
</dbReference>
<dbReference type="EMBL" id="JACHGH010000013">
    <property type="protein sequence ID" value="MBB6454917.1"/>
    <property type="molecule type" value="Genomic_DNA"/>
</dbReference>